<evidence type="ECO:0000313" key="2">
    <source>
        <dbReference type="EMBL" id="MBM3332900.1"/>
    </source>
</evidence>
<dbReference type="EMBL" id="VGIR01000165">
    <property type="protein sequence ID" value="MBM3332900.1"/>
    <property type="molecule type" value="Genomic_DNA"/>
</dbReference>
<reference evidence="2" key="1">
    <citation type="submission" date="2019-03" db="EMBL/GenBank/DDBJ databases">
        <title>Lake Tanganyika Metagenome-Assembled Genomes (MAGs).</title>
        <authorList>
            <person name="Tran P."/>
        </authorList>
    </citation>
    <scope>NUCLEOTIDE SEQUENCE</scope>
    <source>
        <strain evidence="2">K_DeepCast_150m_m2_040</strain>
    </source>
</reference>
<dbReference type="Proteomes" id="UP000779900">
    <property type="component" value="Unassembled WGS sequence"/>
</dbReference>
<dbReference type="AlphaFoldDB" id="A0A937XFT0"/>
<dbReference type="Gene3D" id="2.130.10.130">
    <property type="entry name" value="Integrin alpha, N-terminal"/>
    <property type="match status" value="1"/>
</dbReference>
<comment type="caution">
    <text evidence="2">The sequence shown here is derived from an EMBL/GenBank/DDBJ whole genome shotgun (WGS) entry which is preliminary data.</text>
</comment>
<feature type="non-terminal residue" evidence="2">
    <location>
        <position position="369"/>
    </location>
</feature>
<dbReference type="SUPFAM" id="SSF69318">
    <property type="entry name" value="Integrin alpha N-terminal domain"/>
    <property type="match status" value="1"/>
</dbReference>
<dbReference type="Pfam" id="PF13517">
    <property type="entry name" value="FG-GAP_3"/>
    <property type="match status" value="1"/>
</dbReference>
<accession>A0A937XFT0</accession>
<evidence type="ECO:0000313" key="3">
    <source>
        <dbReference type="Proteomes" id="UP000779900"/>
    </source>
</evidence>
<dbReference type="InterPro" id="IPR028994">
    <property type="entry name" value="Integrin_alpha_N"/>
</dbReference>
<proteinExistence type="predicted"/>
<name>A0A937XFT0_UNCW3</name>
<evidence type="ECO:0000256" key="1">
    <source>
        <dbReference type="ARBA" id="ARBA00022729"/>
    </source>
</evidence>
<protein>
    <submittedName>
        <fullName evidence="2">VCBS repeat-containing protein</fullName>
    </submittedName>
</protein>
<gene>
    <name evidence="2" type="ORF">FJY68_13805</name>
</gene>
<sequence>MAVLGASSMRRVAQAPSGLHHGSEGRVVCCDSDRDTLPEMIFYTGTVYPSDPLRREVWEHQGWNRFSLAYAVTGADPPPPGITTGNSLPFAAGDIDDDGLTDLACIGTEEVGGGVFYDILMTLESPDSFSYPCSLSWYYRYAQNMAIPVPTYLPPDLDQDGHSEIVLYTNWVWENTGNNRNELVWQDSLHACYRSTYGDFDVDGKMNFASASLGSSGTMSVWECTGDDQYEVVYQDTVWQPNGADLFTTNDIDGDGKPEFYVAYENVPRGKMYLYMWEADQVGSDAYHRTLVDSVWFSGTNWGRISECGDIDADGIDECIWTTPDIIKVYKATGNDQLQEVWHWDSDHAGFRSLVSTVYDINNDGYNEL</sequence>
<organism evidence="2 3">
    <name type="scientific">candidate division WOR-3 bacterium</name>
    <dbReference type="NCBI Taxonomy" id="2052148"/>
    <lineage>
        <taxon>Bacteria</taxon>
        <taxon>Bacteria division WOR-3</taxon>
    </lineage>
</organism>
<dbReference type="InterPro" id="IPR013517">
    <property type="entry name" value="FG-GAP"/>
</dbReference>
<keyword evidence="1" id="KW-0732">Signal</keyword>